<name>A0A9N8VX91_FUNMO</name>
<dbReference type="AlphaFoldDB" id="A0A9N8VX91"/>
<evidence type="ECO:0000313" key="2">
    <source>
        <dbReference type="EMBL" id="CAG8469632.1"/>
    </source>
</evidence>
<keyword evidence="1" id="KW-0732">Signal</keyword>
<feature type="non-terminal residue" evidence="2">
    <location>
        <position position="54"/>
    </location>
</feature>
<keyword evidence="3" id="KW-1185">Reference proteome</keyword>
<dbReference type="Proteomes" id="UP000789375">
    <property type="component" value="Unassembled WGS sequence"/>
</dbReference>
<organism evidence="2 3">
    <name type="scientific">Funneliformis mosseae</name>
    <name type="common">Endomycorrhizal fungus</name>
    <name type="synonym">Glomus mosseae</name>
    <dbReference type="NCBI Taxonomy" id="27381"/>
    <lineage>
        <taxon>Eukaryota</taxon>
        <taxon>Fungi</taxon>
        <taxon>Fungi incertae sedis</taxon>
        <taxon>Mucoromycota</taxon>
        <taxon>Glomeromycotina</taxon>
        <taxon>Glomeromycetes</taxon>
        <taxon>Glomerales</taxon>
        <taxon>Glomeraceae</taxon>
        <taxon>Funneliformis</taxon>
    </lineage>
</organism>
<dbReference type="EMBL" id="CAJVPP010000324">
    <property type="protein sequence ID" value="CAG8469632.1"/>
    <property type="molecule type" value="Genomic_DNA"/>
</dbReference>
<feature type="chain" id="PRO_5040286131" evidence="1">
    <location>
        <begin position="26"/>
        <end position="54"/>
    </location>
</feature>
<reference evidence="2" key="1">
    <citation type="submission" date="2021-06" db="EMBL/GenBank/DDBJ databases">
        <authorList>
            <person name="Kallberg Y."/>
            <person name="Tangrot J."/>
            <person name="Rosling A."/>
        </authorList>
    </citation>
    <scope>NUCLEOTIDE SEQUENCE</scope>
    <source>
        <strain evidence="2">87-6 pot B 2015</strain>
    </source>
</reference>
<accession>A0A9N8VX91</accession>
<protein>
    <submittedName>
        <fullName evidence="2">9711_t:CDS:1</fullName>
    </submittedName>
</protein>
<gene>
    <name evidence="2" type="ORF">FMOSSE_LOCUS2451</name>
</gene>
<sequence>MAPKQQISKLIVLILACFFIESINAEIRVINVGGGGQQNLKFDPQFITAHQGDI</sequence>
<proteinExistence type="predicted"/>
<evidence type="ECO:0000256" key="1">
    <source>
        <dbReference type="SAM" id="SignalP"/>
    </source>
</evidence>
<feature type="signal peptide" evidence="1">
    <location>
        <begin position="1"/>
        <end position="25"/>
    </location>
</feature>
<comment type="caution">
    <text evidence="2">The sequence shown here is derived from an EMBL/GenBank/DDBJ whole genome shotgun (WGS) entry which is preliminary data.</text>
</comment>
<evidence type="ECO:0000313" key="3">
    <source>
        <dbReference type="Proteomes" id="UP000789375"/>
    </source>
</evidence>